<feature type="compositionally biased region" description="Basic and acidic residues" evidence="1">
    <location>
        <begin position="130"/>
        <end position="147"/>
    </location>
</feature>
<evidence type="ECO:0000256" key="1">
    <source>
        <dbReference type="SAM" id="MobiDB-lite"/>
    </source>
</evidence>
<accession>A0AAD4N4S4</accession>
<dbReference type="AlphaFoldDB" id="A0AAD4N4S4"/>
<sequence length="252" mass="28366">MAVREAMNNPISRCAHSRFLAEMEPRSGSISASGPGSKEYYGANLCRRLLDMRWCCCSRKARDTSFNNKRNVTHEQLRHTKEGVTSDDPSANKIEAPSLYHEGMTSRNTQAETAKHLSRSSMHTVATSRIDGRVEEDAQERPDEADIHNNGQKSASQMLTAQQIESGVIARKKVVSYHPIDARKKSVPCKTGKEAKDYYDLSAQKMSPDNTLRDVAPTMPEWKNRQILAASELEIAFTDYELLHYIGPKKHQ</sequence>
<dbReference type="Proteomes" id="UP001201812">
    <property type="component" value="Unassembled WGS sequence"/>
</dbReference>
<feature type="compositionally biased region" description="Basic and acidic residues" evidence="1">
    <location>
        <begin position="72"/>
        <end position="84"/>
    </location>
</feature>
<proteinExistence type="predicted"/>
<name>A0AAD4N4S4_9BILA</name>
<evidence type="ECO:0000313" key="2">
    <source>
        <dbReference type="EMBL" id="KAI1718107.1"/>
    </source>
</evidence>
<reference evidence="2" key="1">
    <citation type="submission" date="2022-01" db="EMBL/GenBank/DDBJ databases">
        <title>Genome Sequence Resource for Two Populations of Ditylenchus destructor, the Migratory Endoparasitic Phytonematode.</title>
        <authorList>
            <person name="Zhang H."/>
            <person name="Lin R."/>
            <person name="Xie B."/>
        </authorList>
    </citation>
    <scope>NUCLEOTIDE SEQUENCE</scope>
    <source>
        <strain evidence="2">BazhouSP</strain>
    </source>
</reference>
<organism evidence="2 3">
    <name type="scientific">Ditylenchus destructor</name>
    <dbReference type="NCBI Taxonomy" id="166010"/>
    <lineage>
        <taxon>Eukaryota</taxon>
        <taxon>Metazoa</taxon>
        <taxon>Ecdysozoa</taxon>
        <taxon>Nematoda</taxon>
        <taxon>Chromadorea</taxon>
        <taxon>Rhabditida</taxon>
        <taxon>Tylenchina</taxon>
        <taxon>Tylenchomorpha</taxon>
        <taxon>Sphaerularioidea</taxon>
        <taxon>Anguinidae</taxon>
        <taxon>Anguininae</taxon>
        <taxon>Ditylenchus</taxon>
    </lineage>
</organism>
<comment type="caution">
    <text evidence="2">The sequence shown here is derived from an EMBL/GenBank/DDBJ whole genome shotgun (WGS) entry which is preliminary data.</text>
</comment>
<gene>
    <name evidence="2" type="ORF">DdX_06521</name>
</gene>
<evidence type="ECO:0000313" key="3">
    <source>
        <dbReference type="Proteomes" id="UP001201812"/>
    </source>
</evidence>
<feature type="region of interest" description="Disordered" evidence="1">
    <location>
        <begin position="72"/>
        <end position="154"/>
    </location>
</feature>
<keyword evidence="3" id="KW-1185">Reference proteome</keyword>
<protein>
    <submittedName>
        <fullName evidence="2">Uncharacterized protein</fullName>
    </submittedName>
</protein>
<dbReference type="EMBL" id="JAKKPZ010000008">
    <property type="protein sequence ID" value="KAI1718107.1"/>
    <property type="molecule type" value="Genomic_DNA"/>
</dbReference>